<dbReference type="EMBL" id="KV442017">
    <property type="protein sequence ID" value="OAQ34517.1"/>
    <property type="molecule type" value="Genomic_DNA"/>
</dbReference>
<feature type="compositionally biased region" description="Basic residues" evidence="1">
    <location>
        <begin position="15"/>
        <end position="24"/>
    </location>
</feature>
<name>A0A197K9Y8_9FUNG</name>
<keyword evidence="3" id="KW-1185">Reference proteome</keyword>
<accession>A0A197K9Y8</accession>
<feature type="compositionally biased region" description="Gly residues" evidence="1">
    <location>
        <begin position="1"/>
        <end position="11"/>
    </location>
</feature>
<evidence type="ECO:0000313" key="3">
    <source>
        <dbReference type="Proteomes" id="UP000078512"/>
    </source>
</evidence>
<dbReference type="Proteomes" id="UP000078512">
    <property type="component" value="Unassembled WGS sequence"/>
</dbReference>
<evidence type="ECO:0000313" key="2">
    <source>
        <dbReference type="EMBL" id="OAQ34517.1"/>
    </source>
</evidence>
<feature type="region of interest" description="Disordered" evidence="1">
    <location>
        <begin position="1"/>
        <end position="26"/>
    </location>
</feature>
<gene>
    <name evidence="2" type="ORF">K457DRAFT_772597</name>
</gene>
<protein>
    <submittedName>
        <fullName evidence="2">Uncharacterized protein</fullName>
    </submittedName>
</protein>
<evidence type="ECO:0000256" key="1">
    <source>
        <dbReference type="SAM" id="MobiDB-lite"/>
    </source>
</evidence>
<organism evidence="2 3">
    <name type="scientific">Linnemannia elongata AG-77</name>
    <dbReference type="NCBI Taxonomy" id="1314771"/>
    <lineage>
        <taxon>Eukaryota</taxon>
        <taxon>Fungi</taxon>
        <taxon>Fungi incertae sedis</taxon>
        <taxon>Mucoromycota</taxon>
        <taxon>Mortierellomycotina</taxon>
        <taxon>Mortierellomycetes</taxon>
        <taxon>Mortierellales</taxon>
        <taxon>Mortierellaceae</taxon>
        <taxon>Linnemannia</taxon>
    </lineage>
</organism>
<reference evidence="2 3" key="1">
    <citation type="submission" date="2016-05" db="EMBL/GenBank/DDBJ databases">
        <title>Genome sequencing reveals origins of a unique bacterial endosymbiosis in the earliest lineages of terrestrial Fungi.</title>
        <authorList>
            <consortium name="DOE Joint Genome Institute"/>
            <person name="Uehling J."/>
            <person name="Gryganskyi A."/>
            <person name="Hameed K."/>
            <person name="Tschaplinski T."/>
            <person name="Misztal P."/>
            <person name="Wu S."/>
            <person name="Desiro A."/>
            <person name="Vande Pol N."/>
            <person name="Du Z.-Y."/>
            <person name="Zienkiewicz A."/>
            <person name="Zienkiewicz K."/>
            <person name="Morin E."/>
            <person name="Tisserant E."/>
            <person name="Splivallo R."/>
            <person name="Hainaut M."/>
            <person name="Henrissat B."/>
            <person name="Ohm R."/>
            <person name="Kuo A."/>
            <person name="Yan J."/>
            <person name="Lipzen A."/>
            <person name="Nolan M."/>
            <person name="Labutti K."/>
            <person name="Barry K."/>
            <person name="Goldstein A."/>
            <person name="Labbe J."/>
            <person name="Schadt C."/>
            <person name="Tuskan G."/>
            <person name="Grigoriev I."/>
            <person name="Martin F."/>
            <person name="Vilgalys R."/>
            <person name="Bonito G."/>
        </authorList>
    </citation>
    <scope>NUCLEOTIDE SEQUENCE [LARGE SCALE GENOMIC DNA]</scope>
    <source>
        <strain evidence="2 3">AG-77</strain>
    </source>
</reference>
<proteinExistence type="predicted"/>
<sequence>MNGGEGRGGTGKVRNERKKKKRRGEKIPALDYIANGQVVARCPLEECTITLTLPGHSLSPTLLMLSHSPVEMTSRLELEPSFPLLLSRLGKSSERKRTPTKEKADFRGREQIRTQQLLPLFLLLLPLVQVQVQAQTITTTNQTVLLSHTF</sequence>
<dbReference type="AlphaFoldDB" id="A0A197K9Y8"/>